<accession>A0A1M7IW79</accession>
<dbReference type="Proteomes" id="UP000184260">
    <property type="component" value="Unassembled WGS sequence"/>
</dbReference>
<keyword evidence="3" id="KW-0645">Protease</keyword>
<protein>
    <submittedName>
        <fullName evidence="3">Dipeptidyl aminopeptidase/acylaminoacyl peptidase</fullName>
    </submittedName>
</protein>
<dbReference type="PANTHER" id="PTHR11731:SF193">
    <property type="entry name" value="DIPEPTIDYL PEPTIDASE 9"/>
    <property type="match status" value="1"/>
</dbReference>
<dbReference type="STRING" id="69322.SAMN05443669_103715"/>
<dbReference type="Pfam" id="PF00930">
    <property type="entry name" value="DPPIV_N"/>
    <property type="match status" value="1"/>
</dbReference>
<dbReference type="SUPFAM" id="SSF53474">
    <property type="entry name" value="alpha/beta-Hydrolases"/>
    <property type="match status" value="1"/>
</dbReference>
<feature type="domain" description="Peptidase S9 prolyl oligopeptidase catalytic" evidence="1">
    <location>
        <begin position="708"/>
        <end position="878"/>
    </location>
</feature>
<sequence>MVSKNYKINRAKRVAIAMLRLQLISFLLFILPVVACPLWGQVVQKKQLTPSDYHLWGELQLDKIAPNGKWASYRVGYESGVDTLFVRNTASLKTYTFPAGNNTTFAANNWFACQVNQEVRLVNLKTGKRETIANVTQYSFSADASKLVLLITSFAGKSTLLIRTPEGSTIKKINGVNNFAISPSSTELVYSVNKNNKNSVGIFSLEKVRHQSWILENREESFHDFSWHESGKALTFFSRPATSTTINGVFYYRLDNKIVHHLDPKTQSNFPEDAAIVTNSSYKLAISDDLQKVFFAIKSNPESKQTITASDVELWNGNAKWIYPMQQKWGQFQEYAHLAVWYPMEHRFTPISTTELPEVMLNGNQQYAILSNPKDYEPQFDYEGPRDFYIVDLATGNKNLLLQKHSSFYSDLLPSPAGKYIAYFRENDWWVYDIAAMTHTNVTVNTAGQFKGKVHKLYKDSAYGNPGWSANDSEILIYDQYDIWAITPDGSSYRKLTNGREKQIQFRLSEKATNKRLKENFDGWKSSAINLEKELILRAEGHDGQSGYFKWKNGYGEKSLVYGSQYIDQFTYSQKEGTFIYQEQRFDCSPRLMFKKDAVDAKLLFQSNPQQEKYTWGKSELIEYRNSKNIGLKGVLFYPAAYNPRKKYPMIVHVYEKQSNELHKYVNPTQFTEDGFNATAFTTQGFFVLYPDIQLEIENPGIAAADCIVEATKEIISRGLVKPNKIGLIGHSFGGYETAFTISQTGIFAAAVAGAAVTDINSFYLTVGWDTGKPDMWRFGAEEWRIEKSPFEDPQAYNRNSPVVAADKISTAVLLWSGKEDKHVDWHQSVAFYLALRRLNKKQILLLYPAEKHAILNQTNQKDLFERVQQWFDYYLKDELPPLWISEGIK</sequence>
<dbReference type="SUPFAM" id="SSF82171">
    <property type="entry name" value="DPP6 N-terminal domain-like"/>
    <property type="match status" value="1"/>
</dbReference>
<dbReference type="AlphaFoldDB" id="A0A1M7IW79"/>
<evidence type="ECO:0000313" key="3">
    <source>
        <dbReference type="EMBL" id="SHM44948.1"/>
    </source>
</evidence>
<dbReference type="InterPro" id="IPR050278">
    <property type="entry name" value="Serine_Prot_S9B/DPPIV"/>
</dbReference>
<proteinExistence type="predicted"/>
<dbReference type="GO" id="GO:0006508">
    <property type="term" value="P:proteolysis"/>
    <property type="evidence" value="ECO:0007669"/>
    <property type="project" value="InterPro"/>
</dbReference>
<dbReference type="GO" id="GO:0008239">
    <property type="term" value="F:dipeptidyl-peptidase activity"/>
    <property type="evidence" value="ECO:0007669"/>
    <property type="project" value="TreeGrafter"/>
</dbReference>
<feature type="domain" description="Dipeptidylpeptidase IV N-terminal" evidence="2">
    <location>
        <begin position="374"/>
        <end position="452"/>
    </location>
</feature>
<dbReference type="InterPro" id="IPR002469">
    <property type="entry name" value="Peptidase_S9B_N"/>
</dbReference>
<name>A0A1M7IW79_9FLAO</name>
<dbReference type="InterPro" id="IPR029058">
    <property type="entry name" value="AB_hydrolase_fold"/>
</dbReference>
<dbReference type="GO" id="GO:0004177">
    <property type="term" value="F:aminopeptidase activity"/>
    <property type="evidence" value="ECO:0007669"/>
    <property type="project" value="UniProtKB-KW"/>
</dbReference>
<reference evidence="4" key="1">
    <citation type="submission" date="2016-11" db="EMBL/GenBank/DDBJ databases">
        <authorList>
            <person name="Varghese N."/>
            <person name="Submissions S."/>
        </authorList>
    </citation>
    <scope>NUCLEOTIDE SEQUENCE [LARGE SCALE GENOMIC DNA]</scope>
    <source>
        <strain evidence="4">DSM 3661</strain>
    </source>
</reference>
<evidence type="ECO:0000313" key="4">
    <source>
        <dbReference type="Proteomes" id="UP000184260"/>
    </source>
</evidence>
<dbReference type="Gene3D" id="3.40.50.1820">
    <property type="entry name" value="alpha/beta hydrolase"/>
    <property type="match status" value="1"/>
</dbReference>
<dbReference type="Gene3D" id="2.120.10.30">
    <property type="entry name" value="TolB, C-terminal domain"/>
    <property type="match status" value="2"/>
</dbReference>
<dbReference type="InterPro" id="IPR001375">
    <property type="entry name" value="Peptidase_S9_cat"/>
</dbReference>
<dbReference type="GO" id="GO:0008236">
    <property type="term" value="F:serine-type peptidase activity"/>
    <property type="evidence" value="ECO:0007669"/>
    <property type="project" value="InterPro"/>
</dbReference>
<organism evidence="3 4">
    <name type="scientific">Flavobacterium xanthum</name>
    <dbReference type="NCBI Taxonomy" id="69322"/>
    <lineage>
        <taxon>Bacteria</taxon>
        <taxon>Pseudomonadati</taxon>
        <taxon>Bacteroidota</taxon>
        <taxon>Flavobacteriia</taxon>
        <taxon>Flavobacteriales</taxon>
        <taxon>Flavobacteriaceae</taxon>
        <taxon>Flavobacterium</taxon>
    </lineage>
</organism>
<dbReference type="Pfam" id="PF00326">
    <property type="entry name" value="Peptidase_S9"/>
    <property type="match status" value="1"/>
</dbReference>
<dbReference type="PANTHER" id="PTHR11731">
    <property type="entry name" value="PROTEASE FAMILY S9B,C DIPEPTIDYL-PEPTIDASE IV-RELATED"/>
    <property type="match status" value="1"/>
</dbReference>
<gene>
    <name evidence="3" type="ORF">SAMN05443669_103715</name>
</gene>
<dbReference type="InterPro" id="IPR011042">
    <property type="entry name" value="6-blade_b-propeller_TolB-like"/>
</dbReference>
<evidence type="ECO:0000259" key="2">
    <source>
        <dbReference type="Pfam" id="PF00930"/>
    </source>
</evidence>
<keyword evidence="3" id="KW-0378">Hydrolase</keyword>
<dbReference type="EMBL" id="FRBU01000037">
    <property type="protein sequence ID" value="SHM44948.1"/>
    <property type="molecule type" value="Genomic_DNA"/>
</dbReference>
<dbReference type="RefSeq" id="WP_175547760.1">
    <property type="nucleotide sequence ID" value="NZ_FRBU01000037.1"/>
</dbReference>
<evidence type="ECO:0000259" key="1">
    <source>
        <dbReference type="Pfam" id="PF00326"/>
    </source>
</evidence>
<keyword evidence="3" id="KW-0031">Aminopeptidase</keyword>
<keyword evidence="4" id="KW-1185">Reference proteome</keyword>